<evidence type="ECO:0000313" key="1">
    <source>
        <dbReference type="EMBL" id="KAH8485830.1"/>
    </source>
</evidence>
<dbReference type="PANTHER" id="PTHR46554:SF5">
    <property type="entry name" value="OS10G0327400 PROTEIN"/>
    <property type="match status" value="1"/>
</dbReference>
<name>A0A8T2WYK4_POPDE</name>
<comment type="caution">
    <text evidence="1">The sequence shown here is derived from an EMBL/GenBank/DDBJ whole genome shotgun (WGS) entry which is preliminary data.</text>
</comment>
<organism evidence="1 2">
    <name type="scientific">Populus deltoides</name>
    <name type="common">Eastern poplar</name>
    <name type="synonym">Eastern cottonwood</name>
    <dbReference type="NCBI Taxonomy" id="3696"/>
    <lineage>
        <taxon>Eukaryota</taxon>
        <taxon>Viridiplantae</taxon>
        <taxon>Streptophyta</taxon>
        <taxon>Embryophyta</taxon>
        <taxon>Tracheophyta</taxon>
        <taxon>Spermatophyta</taxon>
        <taxon>Magnoliopsida</taxon>
        <taxon>eudicotyledons</taxon>
        <taxon>Gunneridae</taxon>
        <taxon>Pentapetalae</taxon>
        <taxon>rosids</taxon>
        <taxon>fabids</taxon>
        <taxon>Malpighiales</taxon>
        <taxon>Salicaceae</taxon>
        <taxon>Saliceae</taxon>
        <taxon>Populus</taxon>
    </lineage>
</organism>
<dbReference type="Proteomes" id="UP000807159">
    <property type="component" value="Chromosome 16"/>
</dbReference>
<sequence>MNSEGLDEWRQFFEGANRTMFEVISNAITVAAKGHPEGFKLKRGEIVQTVYSSLFSLHCRHDHNDLITRPDKAERESFKVNLKMEVSKVIRMEMRLIWQKMVVRRLCDSIRDDTDIKTVQERKYSYSEAKAFVEKIDEEKVVIMEVLSIKSLSLS</sequence>
<evidence type="ECO:0000313" key="2">
    <source>
        <dbReference type="Proteomes" id="UP000807159"/>
    </source>
</evidence>
<proteinExistence type="predicted"/>
<reference evidence="1" key="1">
    <citation type="journal article" date="2021" name="J. Hered.">
        <title>Genome Assembly of Salicaceae Populus deltoides (Eastern Cottonwood) I-69 Based on Nanopore Sequencing and Hi-C Technologies.</title>
        <authorList>
            <person name="Bai S."/>
            <person name="Wu H."/>
            <person name="Zhang J."/>
            <person name="Pan Z."/>
            <person name="Zhao W."/>
            <person name="Li Z."/>
            <person name="Tong C."/>
        </authorList>
    </citation>
    <scope>NUCLEOTIDE SEQUENCE</scope>
    <source>
        <tissue evidence="1">Leaf</tissue>
    </source>
</reference>
<keyword evidence="2" id="KW-1185">Reference proteome</keyword>
<accession>A0A8T2WYK4</accession>
<protein>
    <submittedName>
        <fullName evidence="1">Uncharacterized protein</fullName>
    </submittedName>
</protein>
<dbReference type="AlphaFoldDB" id="A0A8T2WYK4"/>
<dbReference type="EMBL" id="JACEGQ020000016">
    <property type="protein sequence ID" value="KAH8485830.1"/>
    <property type="molecule type" value="Genomic_DNA"/>
</dbReference>
<dbReference type="PANTHER" id="PTHR46554">
    <property type="entry name" value="MEDIATOR OF RNA POLYMERASE II TRANSCRIPTION SUBUNIT 26A-RELATED"/>
    <property type="match status" value="1"/>
</dbReference>
<gene>
    <name evidence="1" type="ORF">H0E87_027317</name>
</gene>